<dbReference type="Proteomes" id="UP000057181">
    <property type="component" value="Chromosome"/>
</dbReference>
<feature type="region of interest" description="Disordered" evidence="1">
    <location>
        <begin position="281"/>
        <end position="303"/>
    </location>
</feature>
<evidence type="ECO:0000313" key="5">
    <source>
        <dbReference type="Proteomes" id="UP000057181"/>
    </source>
</evidence>
<reference evidence="3 5" key="1">
    <citation type="submission" date="2015-11" db="EMBL/GenBank/DDBJ databases">
        <title>Complete Genome Sequence of Kocuria flava strain HO-9041.</title>
        <authorList>
            <person name="Zhou M."/>
            <person name="Dai J."/>
        </authorList>
    </citation>
    <scope>NUCLEOTIDE SEQUENCE [LARGE SCALE GENOMIC DNA]</scope>
    <source>
        <strain evidence="3 5">HO-9041</strain>
    </source>
</reference>
<dbReference type="GO" id="GO:0005886">
    <property type="term" value="C:plasma membrane"/>
    <property type="evidence" value="ECO:0007669"/>
    <property type="project" value="InterPro"/>
</dbReference>
<dbReference type="KEGG" id="kfv:AS188_00690"/>
<feature type="compositionally biased region" description="Low complexity" evidence="1">
    <location>
        <begin position="77"/>
        <end position="110"/>
    </location>
</feature>
<dbReference type="Proteomes" id="UP000321155">
    <property type="component" value="Unassembled WGS sequence"/>
</dbReference>
<gene>
    <name evidence="3" type="ORF">AS188_00690</name>
    <name evidence="4" type="ORF">KFL01_25770</name>
</gene>
<evidence type="ECO:0000259" key="2">
    <source>
        <dbReference type="Pfam" id="PF10099"/>
    </source>
</evidence>
<feature type="region of interest" description="Disordered" evidence="1">
    <location>
        <begin position="77"/>
        <end position="146"/>
    </location>
</feature>
<accession>A0A0U3GEQ6</accession>
<keyword evidence="6" id="KW-1185">Reference proteome</keyword>
<evidence type="ECO:0000256" key="1">
    <source>
        <dbReference type="SAM" id="MobiDB-lite"/>
    </source>
</evidence>
<sequence length="303" mass="30591">MAHLSEETLALLALGESPEPEERAHLDGCGHCAAELAALGHVVRAGRAEPAPVPAPDPRVWTAVHAELGLAPELAADPLAAGDPGTDRAPSAPGASGPAAAGTSAAPSGPDGTGRDGTEQDGAEQDGAEQDAGQRPGTAARVDGAGSGGVVDLAARRARRGVPWPLAAAAAAAALVVGGVSVWGAQRLDREPDPTVLATAELEPLAGYTARGSAEVDERADGTRQLVVRTDPADVDGFKEVWLLAPDAQRMVSLGVMAGDEAVFVLPENLDVERFPVVDVSDEPVDGDPTHSGDSIVRGVLAT</sequence>
<dbReference type="AlphaFoldDB" id="A0A0U3GEQ6"/>
<evidence type="ECO:0000313" key="3">
    <source>
        <dbReference type="EMBL" id="ALU38510.1"/>
    </source>
</evidence>
<dbReference type="EMBL" id="CP013254">
    <property type="protein sequence ID" value="ALU38510.1"/>
    <property type="molecule type" value="Genomic_DNA"/>
</dbReference>
<feature type="domain" description="Anti-sigma K factor RskA C-terminal" evidence="2">
    <location>
        <begin position="167"/>
        <end position="294"/>
    </location>
</feature>
<name>A0A0U3GEQ6_9MICC</name>
<organism evidence="3 5">
    <name type="scientific">Kocuria flava</name>
    <dbReference type="NCBI Taxonomy" id="446860"/>
    <lineage>
        <taxon>Bacteria</taxon>
        <taxon>Bacillati</taxon>
        <taxon>Actinomycetota</taxon>
        <taxon>Actinomycetes</taxon>
        <taxon>Micrococcales</taxon>
        <taxon>Micrococcaceae</taxon>
        <taxon>Kocuria</taxon>
    </lineage>
</organism>
<protein>
    <recommendedName>
        <fullName evidence="2">Anti-sigma K factor RskA C-terminal domain-containing protein</fullName>
    </recommendedName>
</protein>
<reference evidence="4 6" key="2">
    <citation type="submission" date="2019-07" db="EMBL/GenBank/DDBJ databases">
        <title>Whole genome shotgun sequence of Kocuria flava NBRC 107626.</title>
        <authorList>
            <person name="Hosoyama A."/>
            <person name="Uohara A."/>
            <person name="Ohji S."/>
            <person name="Ichikawa N."/>
        </authorList>
    </citation>
    <scope>NUCLEOTIDE SEQUENCE [LARGE SCALE GENOMIC DNA]</scope>
    <source>
        <strain evidence="4 6">NBRC 107626</strain>
    </source>
</reference>
<feature type="compositionally biased region" description="Acidic residues" evidence="1">
    <location>
        <begin position="119"/>
        <end position="129"/>
    </location>
</feature>
<evidence type="ECO:0000313" key="6">
    <source>
        <dbReference type="Proteomes" id="UP000321155"/>
    </source>
</evidence>
<dbReference type="InterPro" id="IPR018764">
    <property type="entry name" value="RskA_C"/>
</dbReference>
<dbReference type="Pfam" id="PF10099">
    <property type="entry name" value="RskA_C"/>
    <property type="match status" value="1"/>
</dbReference>
<dbReference type="RefSeq" id="WP_058857224.1">
    <property type="nucleotide sequence ID" value="NZ_BJZR01000099.1"/>
</dbReference>
<dbReference type="STRING" id="446860.AS188_00690"/>
<evidence type="ECO:0000313" key="4">
    <source>
        <dbReference type="EMBL" id="GEO93271.1"/>
    </source>
</evidence>
<dbReference type="EMBL" id="BJZR01000099">
    <property type="protein sequence ID" value="GEO93271.1"/>
    <property type="molecule type" value="Genomic_DNA"/>
</dbReference>
<dbReference type="OrthoDB" id="4328740at2"/>
<proteinExistence type="predicted"/>
<feature type="region of interest" description="Disordered" evidence="1">
    <location>
        <begin position="1"/>
        <end position="25"/>
    </location>
</feature>